<sequence length="180" mass="19448">MEREFFLLLSGVAIISALLVIVARNPVHSALALVACLVQVAAIYILLGAPFLAVIQIFVYVGAVMVLFLFVIMMLDVRKEAKTRYLKKAAWPGLVVLVVLAAELFVLLMQSAKIHTVMGPGLAITEQPSVEDLSLLLFQDFLLPFEVASVILLVALIGAVILARPDEAVAADKPQNGGRR</sequence>
<gene>
    <name evidence="3" type="ORF">DL239_02015</name>
</gene>
<protein>
    <recommendedName>
        <fullName evidence="2">NADH-quinone oxidoreductase subunit J</fullName>
        <ecNumber evidence="2">7.1.1.-</ecNumber>
    </recommendedName>
</protein>
<keyword evidence="2" id="KW-1133">Transmembrane helix</keyword>
<dbReference type="Gene3D" id="1.20.120.1200">
    <property type="entry name" value="NADH-ubiquinone/plastoquinone oxidoreductase chain 6, subunit NuoJ"/>
    <property type="match status" value="1"/>
</dbReference>
<feature type="transmembrane region" description="Helical" evidence="2">
    <location>
        <begin position="30"/>
        <end position="51"/>
    </location>
</feature>
<comment type="caution">
    <text evidence="3">The sequence shown here is derived from an EMBL/GenBank/DDBJ whole genome shotgun (WGS) entry which is preliminary data.</text>
</comment>
<dbReference type="PANTHER" id="PTHR33269:SF17">
    <property type="entry name" value="NADH-UBIQUINONE OXIDOREDUCTASE CHAIN 6"/>
    <property type="match status" value="1"/>
</dbReference>
<keyword evidence="4" id="KW-1185">Reference proteome</keyword>
<dbReference type="Pfam" id="PF00499">
    <property type="entry name" value="Oxidored_q3"/>
    <property type="match status" value="1"/>
</dbReference>
<evidence type="ECO:0000256" key="2">
    <source>
        <dbReference type="RuleBase" id="RU004429"/>
    </source>
</evidence>
<keyword evidence="2" id="KW-0874">Quinone</keyword>
<name>A0ABX0W642_9RHOB</name>
<comment type="catalytic activity">
    <reaction evidence="2">
        <text>a quinone + NADH + 5 H(+)(in) = a quinol + NAD(+) + 4 H(+)(out)</text>
        <dbReference type="Rhea" id="RHEA:57888"/>
        <dbReference type="ChEBI" id="CHEBI:15378"/>
        <dbReference type="ChEBI" id="CHEBI:24646"/>
        <dbReference type="ChEBI" id="CHEBI:57540"/>
        <dbReference type="ChEBI" id="CHEBI:57945"/>
        <dbReference type="ChEBI" id="CHEBI:132124"/>
    </reaction>
</comment>
<dbReference type="EMBL" id="QHLQ01000001">
    <property type="protein sequence ID" value="NIZ59745.1"/>
    <property type="molecule type" value="Genomic_DNA"/>
</dbReference>
<keyword evidence="2" id="KW-1003">Cell membrane</keyword>
<feature type="transmembrane region" description="Helical" evidence="2">
    <location>
        <begin position="6"/>
        <end position="23"/>
    </location>
</feature>
<keyword evidence="2" id="KW-0472">Membrane</keyword>
<comment type="function">
    <text evidence="2">NDH-1 shuttles electrons from NADH, via FMN and iron-sulfur (Fe-S) centers, to quinones in the respiratory chain. Couples the redox reaction to proton translocation (for every two electrons transferred, four hydrogen ions are translocated across the cytoplasmic membrane), and thus conserves the redox energy in a proton gradient.</text>
</comment>
<feature type="transmembrane region" description="Helical" evidence="2">
    <location>
        <begin position="57"/>
        <end position="77"/>
    </location>
</feature>
<reference evidence="3 4" key="1">
    <citation type="submission" date="2018-05" db="EMBL/GenBank/DDBJ databases">
        <authorList>
            <person name="Zhang Y.-J."/>
        </authorList>
    </citation>
    <scope>NUCLEOTIDE SEQUENCE [LARGE SCALE GENOMIC DNA]</scope>
    <source>
        <strain evidence="3 4">CY04</strain>
    </source>
</reference>
<keyword evidence="2" id="KW-0812">Transmembrane</keyword>
<dbReference type="Proteomes" id="UP001429564">
    <property type="component" value="Unassembled WGS sequence"/>
</dbReference>
<evidence type="ECO:0000256" key="1">
    <source>
        <dbReference type="ARBA" id="ARBA00005698"/>
    </source>
</evidence>
<evidence type="ECO:0000313" key="3">
    <source>
        <dbReference type="EMBL" id="NIZ59745.1"/>
    </source>
</evidence>
<feature type="transmembrane region" description="Helical" evidence="2">
    <location>
        <begin position="141"/>
        <end position="163"/>
    </location>
</feature>
<evidence type="ECO:0000313" key="4">
    <source>
        <dbReference type="Proteomes" id="UP001429564"/>
    </source>
</evidence>
<comment type="similarity">
    <text evidence="1 2">Belongs to the complex I subunit 6 family.</text>
</comment>
<dbReference type="InterPro" id="IPR001457">
    <property type="entry name" value="NADH_UbQ/plastoQ_OxRdtase_su6"/>
</dbReference>
<organism evidence="3 4">
    <name type="scientific">Parasedimentitalea denitrificans</name>
    <dbReference type="NCBI Taxonomy" id="2211118"/>
    <lineage>
        <taxon>Bacteria</taxon>
        <taxon>Pseudomonadati</taxon>
        <taxon>Pseudomonadota</taxon>
        <taxon>Alphaproteobacteria</taxon>
        <taxon>Rhodobacterales</taxon>
        <taxon>Paracoccaceae</taxon>
        <taxon>Parasedimentitalea</taxon>
    </lineage>
</organism>
<comment type="subcellular location">
    <subcellularLocation>
        <location evidence="2">Cell membrane</location>
        <topology evidence="2">Multi-pass membrane protein</topology>
    </subcellularLocation>
</comment>
<dbReference type="PANTHER" id="PTHR33269">
    <property type="entry name" value="NADH-UBIQUINONE OXIDOREDUCTASE CHAIN 6"/>
    <property type="match status" value="1"/>
</dbReference>
<dbReference type="RefSeq" id="WP_167681714.1">
    <property type="nucleotide sequence ID" value="NZ_QHLQ01000001.1"/>
</dbReference>
<keyword evidence="2" id="KW-0520">NAD</keyword>
<feature type="transmembrane region" description="Helical" evidence="2">
    <location>
        <begin position="89"/>
        <end position="109"/>
    </location>
</feature>
<dbReference type="InterPro" id="IPR042106">
    <property type="entry name" value="Nuo/plastoQ_OxRdtase_6_NuoJ"/>
</dbReference>
<proteinExistence type="inferred from homology"/>
<accession>A0ABX0W642</accession>
<dbReference type="EC" id="7.1.1.-" evidence="2"/>